<dbReference type="KEGG" id="ctp:CTRG_01747"/>
<dbReference type="STRING" id="294747.C5M7B5"/>
<feature type="compositionally biased region" description="Polar residues" evidence="1">
    <location>
        <begin position="120"/>
        <end position="131"/>
    </location>
</feature>
<organism evidence="2 3">
    <name type="scientific">Candida tropicalis (strain ATCC MYA-3404 / T1)</name>
    <name type="common">Yeast</name>
    <dbReference type="NCBI Taxonomy" id="294747"/>
    <lineage>
        <taxon>Eukaryota</taxon>
        <taxon>Fungi</taxon>
        <taxon>Dikarya</taxon>
        <taxon>Ascomycota</taxon>
        <taxon>Saccharomycotina</taxon>
        <taxon>Pichiomycetes</taxon>
        <taxon>Debaryomycetaceae</taxon>
        <taxon>Candida/Lodderomyces clade</taxon>
        <taxon>Candida</taxon>
    </lineage>
</organism>
<dbReference type="HOGENOM" id="CLU_020645_0_0_1"/>
<feature type="compositionally biased region" description="Polar residues" evidence="1">
    <location>
        <begin position="203"/>
        <end position="217"/>
    </location>
</feature>
<sequence length="852" mass="94695">MDPNIDPEVTKQQEVMDAIANATSVLHNQVSEDMTHGTPHEIDDKDVSFTKESELGYEFINEDHVKDNEPASTSTTTAAEAALHVLLNAHNNGEELFEQYESETTTQPNAKENVVPKPSRTATPSTSSNGGDVTLVSYDPDAKTPRLGRPRRNLTNTLAPPESSSSKNYNEAIMSKFRLDSQPVEGPGSRGGKGGRKSPRGRITSSSIRKKAQSTLNFKPINGEGISIGLADKNGKSVNNDDASKPQKSNTGSAENSTTSTPPKSPKLILKLGVKKPESNTVPTSNKPVKIAPAPPVSMKRVQTPTPAPPNKRSKPVKKFSRTTVLNGKQKITRQLPGPLVGLDYDLYDDGLVDQYFDSIHEKIGLGYPVAKAPYASDIVFILSFLIKFKHVIPVDSIGPGTIEYGLSLPRLDDTYDENPSKYNLRKPRADDDDYDPSFISPEMHSLFLKLLGLVLNRKKPVTSHTKAIQDLKPQSISLGLPLEWKTLKAADEQNIDDEAEEPVDPTHPDILIDKVPQSHTWLVTFNPFYTAEFETNGLAGLENPIDRLVMLRTLVHWALSNSEIIKKEMTLNVQKQDMPGDKETYYAARSILYGFKNAQDTKTAAEAKLAKRKSEEEVRYIDPTSDPKAHTLNIRLNEQIAGDIGFGIGRFYLCRMADEYNGGLSSIKKMNTVWNGPAGLNGPLPSNFKLYIQDVHQMLVESLSVVGVEFDVNGNEVKPTYKTTDEQEQWYEVASNGQELREFTEFLAGRLGITEGSTSLIPMASIIYKPVLQLYEYLSRILPLIEKQESLIETRRSTRKRPIDYSDRRAAARYNDVVDVDDFVDENGNEDDNYVEMDGVEDDDDDEEYLD</sequence>
<reference evidence="2 3" key="1">
    <citation type="journal article" date="2009" name="Nature">
        <title>Evolution of pathogenicity and sexual reproduction in eight Candida genomes.</title>
        <authorList>
            <person name="Butler G."/>
            <person name="Rasmussen M.D."/>
            <person name="Lin M.F."/>
            <person name="Santos M.A."/>
            <person name="Sakthikumar S."/>
            <person name="Munro C.A."/>
            <person name="Rheinbay E."/>
            <person name="Grabherr M."/>
            <person name="Forche A."/>
            <person name="Reedy J.L."/>
            <person name="Agrafioti I."/>
            <person name="Arnaud M.B."/>
            <person name="Bates S."/>
            <person name="Brown A.J."/>
            <person name="Brunke S."/>
            <person name="Costanzo M.C."/>
            <person name="Fitzpatrick D.A."/>
            <person name="de Groot P.W."/>
            <person name="Harris D."/>
            <person name="Hoyer L.L."/>
            <person name="Hube B."/>
            <person name="Klis F.M."/>
            <person name="Kodira C."/>
            <person name="Lennard N."/>
            <person name="Logue M.E."/>
            <person name="Martin R."/>
            <person name="Neiman A.M."/>
            <person name="Nikolaou E."/>
            <person name="Quail M.A."/>
            <person name="Quinn J."/>
            <person name="Santos M.C."/>
            <person name="Schmitzberger F.F."/>
            <person name="Sherlock G."/>
            <person name="Shah P."/>
            <person name="Silverstein K.A."/>
            <person name="Skrzypek M.S."/>
            <person name="Soll D."/>
            <person name="Staggs R."/>
            <person name="Stansfield I."/>
            <person name="Stumpf M.P."/>
            <person name="Sudbery P.E."/>
            <person name="Srikantha T."/>
            <person name="Zeng Q."/>
            <person name="Berman J."/>
            <person name="Berriman M."/>
            <person name="Heitman J."/>
            <person name="Gow N.A."/>
            <person name="Lorenz M.C."/>
            <person name="Birren B.W."/>
            <person name="Kellis M."/>
            <person name="Cuomo C.A."/>
        </authorList>
    </citation>
    <scope>NUCLEOTIDE SEQUENCE [LARGE SCALE GENOMIC DNA]</scope>
    <source>
        <strain evidence="3">ATCC MYA-3404 / T1</strain>
    </source>
</reference>
<dbReference type="GeneID" id="8300410"/>
<dbReference type="Proteomes" id="UP000002037">
    <property type="component" value="Unassembled WGS sequence"/>
</dbReference>
<feature type="region of interest" description="Disordered" evidence="1">
    <location>
        <begin position="822"/>
        <end position="852"/>
    </location>
</feature>
<name>C5M7B5_CANTT</name>
<dbReference type="EMBL" id="GG692396">
    <property type="protein sequence ID" value="EER34885.1"/>
    <property type="molecule type" value="Genomic_DNA"/>
</dbReference>
<protein>
    <recommendedName>
        <fullName evidence="4">ISWI one complex protein 3</fullName>
    </recommendedName>
</protein>
<dbReference type="VEuPathDB" id="FungiDB:CTRG_01747"/>
<proteinExistence type="predicted"/>
<evidence type="ECO:0000313" key="2">
    <source>
        <dbReference type="EMBL" id="EER34885.1"/>
    </source>
</evidence>
<feature type="region of interest" description="Disordered" evidence="1">
    <location>
        <begin position="100"/>
        <end position="318"/>
    </location>
</feature>
<dbReference type="AlphaFoldDB" id="C5M7B5"/>
<feature type="compositionally biased region" description="Polar residues" evidence="1">
    <location>
        <begin position="153"/>
        <end position="169"/>
    </location>
</feature>
<dbReference type="RefSeq" id="XP_002547440.1">
    <property type="nucleotide sequence ID" value="XM_002547394.1"/>
</dbReference>
<dbReference type="OrthoDB" id="349045at2759"/>
<evidence type="ECO:0000313" key="3">
    <source>
        <dbReference type="Proteomes" id="UP000002037"/>
    </source>
</evidence>
<evidence type="ECO:0008006" key="4">
    <source>
        <dbReference type="Google" id="ProtNLM"/>
    </source>
</evidence>
<feature type="compositionally biased region" description="Polar residues" evidence="1">
    <location>
        <begin position="236"/>
        <end position="262"/>
    </location>
</feature>
<evidence type="ECO:0000256" key="1">
    <source>
        <dbReference type="SAM" id="MobiDB-lite"/>
    </source>
</evidence>
<keyword evidence="3" id="KW-1185">Reference proteome</keyword>
<accession>C5M7B5</accession>
<gene>
    <name evidence="2" type="ORF">CTRG_01747</name>
</gene>
<dbReference type="eggNOG" id="ENOG502S8WJ">
    <property type="taxonomic scope" value="Eukaryota"/>
</dbReference>